<evidence type="ECO:0000313" key="2">
    <source>
        <dbReference type="Proteomes" id="UP000478208"/>
    </source>
</evidence>
<accession>A0A6L6UBF9</accession>
<dbReference type="AlphaFoldDB" id="A0A6L6UBF9"/>
<sequence length="171" mass="19542">MKLKNSLFSFVLTLCVAQLNWSQTFEVPDNVKLEVKEDYIKHEPQIVDCINWLENTPMSEEADKRIMANAYLMKWATGTPTVTISMQSFQVDLTTKNPELLIVFIGGWIKYAIENPDDKDNVEAGNISGINSLIKVYSANKGNGLKKDKRIEKLIKMDASELQTWVREQLK</sequence>
<dbReference type="Proteomes" id="UP000478208">
    <property type="component" value="Unassembled WGS sequence"/>
</dbReference>
<comment type="caution">
    <text evidence="1">The sequence shown here is derived from an EMBL/GenBank/DDBJ whole genome shotgun (WGS) entry which is preliminary data.</text>
</comment>
<evidence type="ECO:0000313" key="1">
    <source>
        <dbReference type="EMBL" id="MUU78084.1"/>
    </source>
</evidence>
<protein>
    <submittedName>
        <fullName evidence="1">Uncharacterized protein</fullName>
    </submittedName>
</protein>
<name>A0A6L6UBF9_9FLAO</name>
<keyword evidence="2" id="KW-1185">Reference proteome</keyword>
<gene>
    <name evidence="1" type="ORF">GN138_06480</name>
</gene>
<dbReference type="RefSeq" id="WP_157362981.1">
    <property type="nucleotide sequence ID" value="NZ_WOWS01000002.1"/>
</dbReference>
<proteinExistence type="predicted"/>
<reference evidence="1 2" key="1">
    <citation type="submission" date="2019-12" db="EMBL/GenBank/DDBJ databases">
        <authorList>
            <person name="Li J."/>
        </authorList>
    </citation>
    <scope>NUCLEOTIDE SEQUENCE [LARGE SCALE GENOMIC DNA]</scope>
    <source>
        <strain evidence="1 2">HL2-2</strain>
    </source>
</reference>
<organism evidence="1 2">
    <name type="scientific">Winogradskyella endarachnes</name>
    <dbReference type="NCBI Taxonomy" id="2681965"/>
    <lineage>
        <taxon>Bacteria</taxon>
        <taxon>Pseudomonadati</taxon>
        <taxon>Bacteroidota</taxon>
        <taxon>Flavobacteriia</taxon>
        <taxon>Flavobacteriales</taxon>
        <taxon>Flavobacteriaceae</taxon>
        <taxon>Winogradskyella</taxon>
    </lineage>
</organism>
<dbReference type="EMBL" id="WOWS01000002">
    <property type="protein sequence ID" value="MUU78084.1"/>
    <property type="molecule type" value="Genomic_DNA"/>
</dbReference>